<accession>A0A1Q5ULJ2</accession>
<dbReference type="Pfam" id="PF00400">
    <property type="entry name" value="WD40"/>
    <property type="match status" value="2"/>
</dbReference>
<dbReference type="SMART" id="SM00320">
    <property type="entry name" value="WD40"/>
    <property type="match status" value="2"/>
</dbReference>
<evidence type="ECO:0000313" key="4">
    <source>
        <dbReference type="EMBL" id="OKP13337.1"/>
    </source>
</evidence>
<keyword evidence="1 3" id="KW-0853">WD repeat</keyword>
<evidence type="ECO:0000313" key="5">
    <source>
        <dbReference type="Proteomes" id="UP000186955"/>
    </source>
</evidence>
<dbReference type="PROSITE" id="PS50082">
    <property type="entry name" value="WD_REPEATS_2"/>
    <property type="match status" value="2"/>
</dbReference>
<dbReference type="SUPFAM" id="SSF50978">
    <property type="entry name" value="WD40 repeat-like"/>
    <property type="match status" value="1"/>
</dbReference>
<feature type="repeat" description="WD" evidence="3">
    <location>
        <begin position="93"/>
        <end position="124"/>
    </location>
</feature>
<evidence type="ECO:0000256" key="1">
    <source>
        <dbReference type="ARBA" id="ARBA00022574"/>
    </source>
</evidence>
<dbReference type="PANTHER" id="PTHR19848">
    <property type="entry name" value="WD40 REPEAT PROTEIN"/>
    <property type="match status" value="1"/>
</dbReference>
<keyword evidence="2" id="KW-0677">Repeat</keyword>
<dbReference type="AlphaFoldDB" id="A0A1Q5ULJ2"/>
<dbReference type="PANTHER" id="PTHR19848:SF8">
    <property type="entry name" value="F-BOX AND WD REPEAT DOMAIN CONTAINING 7"/>
    <property type="match status" value="1"/>
</dbReference>
<dbReference type="PROSITE" id="PS50294">
    <property type="entry name" value="WD_REPEATS_REGION"/>
    <property type="match status" value="1"/>
</dbReference>
<dbReference type="InterPro" id="IPR036322">
    <property type="entry name" value="WD40_repeat_dom_sf"/>
</dbReference>
<keyword evidence="5" id="KW-1185">Reference proteome</keyword>
<reference evidence="4 5" key="1">
    <citation type="submission" date="2016-10" db="EMBL/GenBank/DDBJ databases">
        <title>Genome sequence of the ascomycete fungus Penicillium subrubescens.</title>
        <authorList>
            <person name="De Vries R.P."/>
            <person name="Peng M."/>
            <person name="Dilokpimol A."/>
            <person name="Hilden K."/>
            <person name="Makela M.R."/>
            <person name="Grigoriev I."/>
            <person name="Riley R."/>
            <person name="Granchi Z."/>
        </authorList>
    </citation>
    <scope>NUCLEOTIDE SEQUENCE [LARGE SCALE GENOMIC DNA]</scope>
    <source>
        <strain evidence="4 5">CBS 132785</strain>
    </source>
</reference>
<organism evidence="4 5">
    <name type="scientific">Penicillium subrubescens</name>
    <dbReference type="NCBI Taxonomy" id="1316194"/>
    <lineage>
        <taxon>Eukaryota</taxon>
        <taxon>Fungi</taxon>
        <taxon>Dikarya</taxon>
        <taxon>Ascomycota</taxon>
        <taxon>Pezizomycotina</taxon>
        <taxon>Eurotiomycetes</taxon>
        <taxon>Eurotiomycetidae</taxon>
        <taxon>Eurotiales</taxon>
        <taxon>Aspergillaceae</taxon>
        <taxon>Penicillium</taxon>
    </lineage>
</organism>
<name>A0A1Q5ULJ2_9EURO</name>
<evidence type="ECO:0000256" key="3">
    <source>
        <dbReference type="PROSITE-ProRule" id="PRU00221"/>
    </source>
</evidence>
<dbReference type="Proteomes" id="UP000186955">
    <property type="component" value="Unassembled WGS sequence"/>
</dbReference>
<proteinExistence type="predicted"/>
<evidence type="ECO:0000256" key="2">
    <source>
        <dbReference type="ARBA" id="ARBA00022737"/>
    </source>
</evidence>
<protein>
    <submittedName>
        <fullName evidence="4">Vegetative incompatibility protein HET-E-1</fullName>
    </submittedName>
</protein>
<dbReference type="InterPro" id="IPR015943">
    <property type="entry name" value="WD40/YVTN_repeat-like_dom_sf"/>
</dbReference>
<dbReference type="Gene3D" id="2.130.10.10">
    <property type="entry name" value="YVTN repeat-like/Quinoprotein amine dehydrogenase"/>
    <property type="match status" value="1"/>
</dbReference>
<dbReference type="STRING" id="1316194.A0A1Q5ULJ2"/>
<dbReference type="InterPro" id="IPR001680">
    <property type="entry name" value="WD40_rpt"/>
</dbReference>
<gene>
    <name evidence="4" type="ORF">PENSUB_939</name>
</gene>
<comment type="caution">
    <text evidence="4">The sequence shown here is derived from an EMBL/GenBank/DDBJ whole genome shotgun (WGS) entry which is preliminary data.</text>
</comment>
<dbReference type="EMBL" id="MNBE01000130">
    <property type="protein sequence ID" value="OKP13337.1"/>
    <property type="molecule type" value="Genomic_DNA"/>
</dbReference>
<feature type="repeat" description="WD" evidence="3">
    <location>
        <begin position="34"/>
        <end position="77"/>
    </location>
</feature>
<sequence>MSDRPNSSNSATSDRQSYRILILDSITGKRLSFVEGNTAPVDAIAWSPTESVFRLASRSSDYSINVWDLTTRSCLYTLKGCFQGDEWPTIGPIVWSPDGHQLASSSTEHTVNVWDFVSGRHMRIQHVDSPDYLEFVPIIPYYLHTYQDTYDVRDITTVRLSPVDIYTQPPHYGVNENGTWITYKNQNIVWLPPEYRPTVWARHETRSICGSWYR</sequence>